<dbReference type="EC" id="5.6.2.4" evidence="7"/>
<dbReference type="GO" id="GO:0005694">
    <property type="term" value="C:chromosome"/>
    <property type="evidence" value="ECO:0007669"/>
    <property type="project" value="TreeGrafter"/>
</dbReference>
<dbReference type="PANTHER" id="PTHR13710:SF105">
    <property type="entry name" value="ATP-DEPENDENT DNA HELICASE Q1"/>
    <property type="match status" value="1"/>
</dbReference>
<dbReference type="PROSITE" id="PS51192">
    <property type="entry name" value="HELICASE_ATP_BIND_1"/>
    <property type="match status" value="1"/>
</dbReference>
<evidence type="ECO:0000259" key="9">
    <source>
        <dbReference type="PROSITE" id="PS50967"/>
    </source>
</evidence>
<evidence type="ECO:0000256" key="7">
    <source>
        <dbReference type="ARBA" id="ARBA00034808"/>
    </source>
</evidence>
<evidence type="ECO:0000256" key="5">
    <source>
        <dbReference type="ARBA" id="ARBA00023235"/>
    </source>
</evidence>
<protein>
    <recommendedName>
        <fullName evidence="7">DNA 3'-5' helicase</fullName>
        <ecNumber evidence="7">5.6.2.4</ecNumber>
    </recommendedName>
</protein>
<dbReference type="PANTHER" id="PTHR13710">
    <property type="entry name" value="DNA HELICASE RECQ FAMILY MEMBER"/>
    <property type="match status" value="1"/>
</dbReference>
<organism evidence="12 13">
    <name type="scientific">Armillaria borealis</name>
    <dbReference type="NCBI Taxonomy" id="47425"/>
    <lineage>
        <taxon>Eukaryota</taxon>
        <taxon>Fungi</taxon>
        <taxon>Dikarya</taxon>
        <taxon>Basidiomycota</taxon>
        <taxon>Agaricomycotina</taxon>
        <taxon>Agaricomycetes</taxon>
        <taxon>Agaricomycetidae</taxon>
        <taxon>Agaricales</taxon>
        <taxon>Marasmiineae</taxon>
        <taxon>Physalacriaceae</taxon>
        <taxon>Armillaria</taxon>
    </lineage>
</organism>
<dbReference type="SUPFAM" id="SSF52540">
    <property type="entry name" value="P-loop containing nucleoside triphosphate hydrolases"/>
    <property type="match status" value="1"/>
</dbReference>
<dbReference type="Gene3D" id="3.40.50.300">
    <property type="entry name" value="P-loop containing nucleotide triphosphate hydrolases"/>
    <property type="match status" value="2"/>
</dbReference>
<evidence type="ECO:0000313" key="12">
    <source>
        <dbReference type="EMBL" id="KAK0434249.1"/>
    </source>
</evidence>
<dbReference type="InterPro" id="IPR002121">
    <property type="entry name" value="HRDC_dom"/>
</dbReference>
<gene>
    <name evidence="12" type="ORF">EV421DRAFT_1717791</name>
</gene>
<evidence type="ECO:0000259" key="10">
    <source>
        <dbReference type="PROSITE" id="PS51192"/>
    </source>
</evidence>
<feature type="domain" description="Helicase C-terminal" evidence="11">
    <location>
        <begin position="261"/>
        <end position="420"/>
    </location>
</feature>
<evidence type="ECO:0000256" key="3">
    <source>
        <dbReference type="ARBA" id="ARBA00022840"/>
    </source>
</evidence>
<dbReference type="Pfam" id="PF00271">
    <property type="entry name" value="Helicase_C"/>
    <property type="match status" value="1"/>
</dbReference>
<dbReference type="GO" id="GO:0009378">
    <property type="term" value="F:four-way junction helicase activity"/>
    <property type="evidence" value="ECO:0007669"/>
    <property type="project" value="TreeGrafter"/>
</dbReference>
<dbReference type="InterPro" id="IPR014001">
    <property type="entry name" value="Helicase_ATP-bd"/>
</dbReference>
<keyword evidence="5" id="KW-0413">Isomerase</keyword>
<evidence type="ECO:0000256" key="1">
    <source>
        <dbReference type="ARBA" id="ARBA00005446"/>
    </source>
</evidence>
<name>A0AA39J2C2_9AGAR</name>
<accession>A0AA39J2C2</accession>
<dbReference type="Pfam" id="PF00270">
    <property type="entry name" value="DEAD"/>
    <property type="match status" value="1"/>
</dbReference>
<dbReference type="GO" id="GO:0003677">
    <property type="term" value="F:DNA binding"/>
    <property type="evidence" value="ECO:0007669"/>
    <property type="project" value="UniProtKB-KW"/>
</dbReference>
<evidence type="ECO:0000256" key="4">
    <source>
        <dbReference type="ARBA" id="ARBA00023125"/>
    </source>
</evidence>
<keyword evidence="12" id="KW-0378">Hydrolase</keyword>
<dbReference type="PROSITE" id="PS50967">
    <property type="entry name" value="HRDC"/>
    <property type="match status" value="1"/>
</dbReference>
<keyword evidence="2" id="KW-0547">Nucleotide-binding</keyword>
<dbReference type="GO" id="GO:0000724">
    <property type="term" value="P:double-strand break repair via homologous recombination"/>
    <property type="evidence" value="ECO:0007669"/>
    <property type="project" value="TreeGrafter"/>
</dbReference>
<feature type="domain" description="Helicase ATP-binding" evidence="10">
    <location>
        <begin position="79"/>
        <end position="273"/>
    </location>
</feature>
<dbReference type="Proteomes" id="UP001175226">
    <property type="component" value="Unassembled WGS sequence"/>
</dbReference>
<dbReference type="GO" id="GO:0043138">
    <property type="term" value="F:3'-5' DNA helicase activity"/>
    <property type="evidence" value="ECO:0007669"/>
    <property type="project" value="UniProtKB-EC"/>
</dbReference>
<evidence type="ECO:0000313" key="13">
    <source>
        <dbReference type="Proteomes" id="UP001175226"/>
    </source>
</evidence>
<dbReference type="InterPro" id="IPR027417">
    <property type="entry name" value="P-loop_NTPase"/>
</dbReference>
<evidence type="ECO:0000256" key="8">
    <source>
        <dbReference type="SAM" id="MobiDB-lite"/>
    </source>
</evidence>
<evidence type="ECO:0000256" key="6">
    <source>
        <dbReference type="ARBA" id="ARBA00034617"/>
    </source>
</evidence>
<reference evidence="12" key="1">
    <citation type="submission" date="2023-06" db="EMBL/GenBank/DDBJ databases">
        <authorList>
            <consortium name="Lawrence Berkeley National Laboratory"/>
            <person name="Ahrendt S."/>
            <person name="Sahu N."/>
            <person name="Indic B."/>
            <person name="Wong-Bajracharya J."/>
            <person name="Merenyi Z."/>
            <person name="Ke H.-M."/>
            <person name="Monk M."/>
            <person name="Kocsube S."/>
            <person name="Drula E."/>
            <person name="Lipzen A."/>
            <person name="Balint B."/>
            <person name="Henrissat B."/>
            <person name="Andreopoulos B."/>
            <person name="Martin F.M."/>
            <person name="Harder C.B."/>
            <person name="Rigling D."/>
            <person name="Ford K.L."/>
            <person name="Foster G.D."/>
            <person name="Pangilinan J."/>
            <person name="Papanicolaou A."/>
            <person name="Barry K."/>
            <person name="LaButti K."/>
            <person name="Viragh M."/>
            <person name="Koriabine M."/>
            <person name="Yan M."/>
            <person name="Riley R."/>
            <person name="Champramary S."/>
            <person name="Plett K.L."/>
            <person name="Tsai I.J."/>
            <person name="Slot J."/>
            <person name="Sipos G."/>
            <person name="Plett J."/>
            <person name="Nagy L.G."/>
            <person name="Grigoriev I.V."/>
        </authorList>
    </citation>
    <scope>NUCLEOTIDE SEQUENCE</scope>
    <source>
        <strain evidence="12">FPL87.14</strain>
    </source>
</reference>
<comment type="caution">
    <text evidence="12">The sequence shown here is derived from an EMBL/GenBank/DDBJ whole genome shotgun (WGS) entry which is preliminary data.</text>
</comment>
<comment type="similarity">
    <text evidence="1">Belongs to the helicase family. RecQ subfamily.</text>
</comment>
<dbReference type="PROSITE" id="PS51194">
    <property type="entry name" value="HELICASE_CTER"/>
    <property type="match status" value="1"/>
</dbReference>
<keyword evidence="3" id="KW-0067">ATP-binding</keyword>
<dbReference type="InterPro" id="IPR001650">
    <property type="entry name" value="Helicase_C-like"/>
</dbReference>
<dbReference type="CDD" id="cd18785">
    <property type="entry name" value="SF2_C"/>
    <property type="match status" value="1"/>
</dbReference>
<dbReference type="InterPro" id="IPR011545">
    <property type="entry name" value="DEAD/DEAH_box_helicase_dom"/>
</dbReference>
<dbReference type="AlphaFoldDB" id="A0AA39J2C2"/>
<sequence length="612" mass="69423">MTTIYYAQTLDETLHDVRIATTLDELDSRLLRVPWPKVPWFYFFQLPRSECLIVSKLFLLGWYATHGTQAARGLQLKAALASYQNQDSLVIAGTGSGKTFIIALLLLIDGSPDGLSLTISPLKRLQKAQVEAFGTTYGIMTAAINDETPHDDEYWNNVIHNMATRTPGTARHLIVTTEQLFRSKSGHLSRLYCLIHDTRFQQRIRRIHVDEAHFIFFAGEKRYGIDAFREAWGRLREIKDVLPSRIPWQALTASCPPHLDNLDNYNCFLRLPFEIERQPRVLLFFDLTSLTRRVAFHLTLMSDEYLTHAHEQFTKPDGKCWILCATSGESTGVDFPAVDIVCNAGLPGNGAEDDQRGGRVLRTTRFQGDFGLYVIFWEPWADEIDLDEYGSGDDPDRPRSILTVKSSKRDRAPLSSVSLVKGKVCIRESKVRYNKDTYPKRLDFTGPFCCDRHNNGFDLQNFLPGPLLRSSPAVASAPLSGQKRPQPEVPNQSTKAQKLLVSELQSWRHQEHKADPLRAVRPEREIITDKFIKRLARVAPSLITAPLSLLSLLEETTDWMDEWGKKLYDVISDFNCRYPEDQPPPPKRARKANGAGAGEMNFIPYVYPGTNA</sequence>
<evidence type="ECO:0000256" key="2">
    <source>
        <dbReference type="ARBA" id="ARBA00022741"/>
    </source>
</evidence>
<dbReference type="GO" id="GO:0016787">
    <property type="term" value="F:hydrolase activity"/>
    <property type="evidence" value="ECO:0007669"/>
    <property type="project" value="UniProtKB-KW"/>
</dbReference>
<evidence type="ECO:0000259" key="11">
    <source>
        <dbReference type="PROSITE" id="PS51194"/>
    </source>
</evidence>
<feature type="region of interest" description="Disordered" evidence="8">
    <location>
        <begin position="473"/>
        <end position="492"/>
    </location>
</feature>
<dbReference type="GO" id="GO:0005737">
    <property type="term" value="C:cytoplasm"/>
    <property type="evidence" value="ECO:0007669"/>
    <property type="project" value="TreeGrafter"/>
</dbReference>
<keyword evidence="4" id="KW-0238">DNA-binding</keyword>
<dbReference type="SMART" id="SM00487">
    <property type="entry name" value="DEXDc"/>
    <property type="match status" value="1"/>
</dbReference>
<dbReference type="GO" id="GO:0005524">
    <property type="term" value="F:ATP binding"/>
    <property type="evidence" value="ECO:0007669"/>
    <property type="project" value="UniProtKB-KW"/>
</dbReference>
<proteinExistence type="inferred from homology"/>
<feature type="domain" description="HRDC" evidence="9">
    <location>
        <begin position="494"/>
        <end position="581"/>
    </location>
</feature>
<keyword evidence="13" id="KW-1185">Reference proteome</keyword>
<dbReference type="SMART" id="SM00490">
    <property type="entry name" value="HELICc"/>
    <property type="match status" value="1"/>
</dbReference>
<comment type="catalytic activity">
    <reaction evidence="6">
        <text>Couples ATP hydrolysis with the unwinding of duplex DNA by translocating in the 3'-5' direction.</text>
        <dbReference type="EC" id="5.6.2.4"/>
    </reaction>
</comment>
<dbReference type="EMBL" id="JAUEPT010000073">
    <property type="protein sequence ID" value="KAK0434249.1"/>
    <property type="molecule type" value="Genomic_DNA"/>
</dbReference>